<evidence type="ECO:0000256" key="1">
    <source>
        <dbReference type="SAM" id="MobiDB-lite"/>
    </source>
</evidence>
<sequence>MNRFALFSVLVIGLCAAAYYVYMMPDSSKAGVATLVEPAGLDIAKRDVRPPRTVGELTVDSTSSSQSNTQTQPQSSNNNPSMPSPAISSRDVQADIEGLLLDKSGGAVRARTAVHVIVDSEGFSNLVSQLDFHAESSPNTVMYEASLEEGFRNLNNEIQNATILYDDFACTENMCIGQVRIYGNDESYNADTISEKILSSINEQEEYSNTSVVSHMEDQLDHQLMNYIINFPSEGDAPTVVMENAVNQELRFVSGSDEEPASRSE</sequence>
<feature type="compositionally biased region" description="Low complexity" evidence="1">
    <location>
        <begin position="61"/>
        <end position="88"/>
    </location>
</feature>
<reference evidence="2 3" key="1">
    <citation type="submission" date="2020-08" db="EMBL/GenBank/DDBJ databases">
        <title>Genomic Encyclopedia of Type Strains, Phase IV (KMG-IV): sequencing the most valuable type-strain genomes for metagenomic binning, comparative biology and taxonomic classification.</title>
        <authorList>
            <person name="Goeker M."/>
        </authorList>
    </citation>
    <scope>NUCLEOTIDE SEQUENCE [LARGE SCALE GENOMIC DNA]</scope>
    <source>
        <strain evidence="2 3">DSM 22368</strain>
    </source>
</reference>
<feature type="region of interest" description="Disordered" evidence="1">
    <location>
        <begin position="46"/>
        <end position="88"/>
    </location>
</feature>
<protein>
    <submittedName>
        <fullName evidence="2">Uncharacterized protein</fullName>
    </submittedName>
</protein>
<proteinExistence type="predicted"/>
<comment type="caution">
    <text evidence="2">The sequence shown here is derived from an EMBL/GenBank/DDBJ whole genome shotgun (WGS) entry which is preliminary data.</text>
</comment>
<name>A0A7X0JS02_9GAMM</name>
<keyword evidence="3" id="KW-1185">Reference proteome</keyword>
<dbReference type="EMBL" id="JACHHT010000001">
    <property type="protein sequence ID" value="MBB6521217.1"/>
    <property type="molecule type" value="Genomic_DNA"/>
</dbReference>
<dbReference type="Proteomes" id="UP000528457">
    <property type="component" value="Unassembled WGS sequence"/>
</dbReference>
<dbReference type="InParanoid" id="A0A7X0JS02"/>
<evidence type="ECO:0000313" key="2">
    <source>
        <dbReference type="EMBL" id="MBB6521217.1"/>
    </source>
</evidence>
<organism evidence="2 3">
    <name type="scientific">Pseudoteredinibacter isoporae</name>
    <dbReference type="NCBI Taxonomy" id="570281"/>
    <lineage>
        <taxon>Bacteria</taxon>
        <taxon>Pseudomonadati</taxon>
        <taxon>Pseudomonadota</taxon>
        <taxon>Gammaproteobacteria</taxon>
        <taxon>Cellvibrionales</taxon>
        <taxon>Cellvibrionaceae</taxon>
        <taxon>Pseudoteredinibacter</taxon>
    </lineage>
</organism>
<evidence type="ECO:0000313" key="3">
    <source>
        <dbReference type="Proteomes" id="UP000528457"/>
    </source>
</evidence>
<dbReference type="AlphaFoldDB" id="A0A7X0JS02"/>
<gene>
    <name evidence="2" type="ORF">HNR48_001495</name>
</gene>
<dbReference type="RefSeq" id="WP_166849142.1">
    <property type="nucleotide sequence ID" value="NZ_JAAONY010000001.1"/>
</dbReference>
<accession>A0A7X0JS02</accession>